<comment type="caution">
    <text evidence="1">The sequence shown here is derived from an EMBL/GenBank/DDBJ whole genome shotgun (WGS) entry which is preliminary data.</text>
</comment>
<dbReference type="AlphaFoldDB" id="A0A9D2RMA4"/>
<gene>
    <name evidence="1" type="ORF">H9716_12130</name>
</gene>
<accession>A0A9D2RMA4</accession>
<protein>
    <submittedName>
        <fullName evidence="1">Uncharacterized protein</fullName>
    </submittedName>
</protein>
<sequence>MTEKQELPSGALEKFICFAETCQENYRIAYSCVGDEDKRLQDLLHALEFTDNKYDMHNEALKLWMSRKERRVKKDASLLNREIAEYFQEGNGKKFLNELRQLLGRQRKAEQYLEGRREYRKRMPEGGGRSL</sequence>
<evidence type="ECO:0000313" key="2">
    <source>
        <dbReference type="Proteomes" id="UP000886804"/>
    </source>
</evidence>
<dbReference type="Proteomes" id="UP000886804">
    <property type="component" value="Unassembled WGS sequence"/>
</dbReference>
<evidence type="ECO:0000313" key="1">
    <source>
        <dbReference type="EMBL" id="HJB08588.1"/>
    </source>
</evidence>
<proteinExistence type="predicted"/>
<reference evidence="1" key="1">
    <citation type="journal article" date="2021" name="PeerJ">
        <title>Extensive microbial diversity within the chicken gut microbiome revealed by metagenomics and culture.</title>
        <authorList>
            <person name="Gilroy R."/>
            <person name="Ravi A."/>
            <person name="Getino M."/>
            <person name="Pursley I."/>
            <person name="Horton D.L."/>
            <person name="Alikhan N.F."/>
            <person name="Baker D."/>
            <person name="Gharbi K."/>
            <person name="Hall N."/>
            <person name="Watson M."/>
            <person name="Adriaenssens E.M."/>
            <person name="Foster-Nyarko E."/>
            <person name="Jarju S."/>
            <person name="Secka A."/>
            <person name="Antonio M."/>
            <person name="Oren A."/>
            <person name="Chaudhuri R.R."/>
            <person name="La Ragione R."/>
            <person name="Hildebrand F."/>
            <person name="Pallen M.J."/>
        </authorList>
    </citation>
    <scope>NUCLEOTIDE SEQUENCE</scope>
    <source>
        <strain evidence="1">CHK188-4685</strain>
    </source>
</reference>
<name>A0A9D2RMA4_9FIRM</name>
<reference evidence="1" key="2">
    <citation type="submission" date="2021-04" db="EMBL/GenBank/DDBJ databases">
        <authorList>
            <person name="Gilroy R."/>
        </authorList>
    </citation>
    <scope>NUCLEOTIDE SEQUENCE</scope>
    <source>
        <strain evidence="1">CHK188-4685</strain>
    </source>
</reference>
<organism evidence="1 2">
    <name type="scientific">Candidatus Enterocloster faecavium</name>
    <dbReference type="NCBI Taxonomy" id="2838560"/>
    <lineage>
        <taxon>Bacteria</taxon>
        <taxon>Bacillati</taxon>
        <taxon>Bacillota</taxon>
        <taxon>Clostridia</taxon>
        <taxon>Lachnospirales</taxon>
        <taxon>Lachnospiraceae</taxon>
        <taxon>Enterocloster</taxon>
    </lineage>
</organism>
<dbReference type="EMBL" id="DWYS01000145">
    <property type="protein sequence ID" value="HJB08588.1"/>
    <property type="molecule type" value="Genomic_DNA"/>
</dbReference>